<name>A0A0F9DQR9_9ZZZZ</name>
<dbReference type="GO" id="GO:0005886">
    <property type="term" value="C:plasma membrane"/>
    <property type="evidence" value="ECO:0007669"/>
    <property type="project" value="UniProtKB-SubCell"/>
</dbReference>
<feature type="transmembrane region" description="Helical" evidence="7">
    <location>
        <begin position="138"/>
        <end position="158"/>
    </location>
</feature>
<feature type="transmembrane region" description="Helical" evidence="7">
    <location>
        <begin position="251"/>
        <end position="272"/>
    </location>
</feature>
<evidence type="ECO:0000259" key="8">
    <source>
        <dbReference type="Pfam" id="PF01061"/>
    </source>
</evidence>
<dbReference type="Pfam" id="PF01061">
    <property type="entry name" value="ABC2_membrane"/>
    <property type="match status" value="1"/>
</dbReference>
<dbReference type="GO" id="GO:0140359">
    <property type="term" value="F:ABC-type transporter activity"/>
    <property type="evidence" value="ECO:0007669"/>
    <property type="project" value="InterPro"/>
</dbReference>
<gene>
    <name evidence="9" type="ORF">LCGC14_2168770</name>
</gene>
<proteinExistence type="predicted"/>
<comment type="subcellular location">
    <subcellularLocation>
        <location evidence="1">Cell inner membrane</location>
        <topology evidence="1">Multi-pass membrane protein</topology>
    </subcellularLocation>
</comment>
<evidence type="ECO:0000313" key="9">
    <source>
        <dbReference type="EMBL" id="KKL64064.1"/>
    </source>
</evidence>
<evidence type="ECO:0000256" key="6">
    <source>
        <dbReference type="ARBA" id="ARBA00023136"/>
    </source>
</evidence>
<keyword evidence="3" id="KW-1003">Cell membrane</keyword>
<feature type="transmembrane region" description="Helical" evidence="7">
    <location>
        <begin position="197"/>
        <end position="213"/>
    </location>
</feature>
<protein>
    <recommendedName>
        <fullName evidence="8">ABC-2 type transporter transmembrane domain-containing protein</fullName>
    </recommendedName>
</protein>
<evidence type="ECO:0000256" key="1">
    <source>
        <dbReference type="ARBA" id="ARBA00004429"/>
    </source>
</evidence>
<keyword evidence="6 7" id="KW-0472">Membrane</keyword>
<keyword evidence="4 7" id="KW-0812">Transmembrane</keyword>
<accession>A0A0F9DQR9</accession>
<keyword evidence="2" id="KW-0813">Transport</keyword>
<dbReference type="GO" id="GO:0015920">
    <property type="term" value="P:lipopolysaccharide transport"/>
    <property type="evidence" value="ECO:0007669"/>
    <property type="project" value="TreeGrafter"/>
</dbReference>
<keyword evidence="5 7" id="KW-1133">Transmembrane helix</keyword>
<comment type="caution">
    <text evidence="9">The sequence shown here is derived from an EMBL/GenBank/DDBJ whole genome shotgun (WGS) entry which is preliminary data.</text>
</comment>
<sequence length="283" mass="31876">MAETIITYKPNQRHELGFLKTWMVMAENIVKSKELIWQLFKRDFFASYKKSFIGITWMFFAPIMGIVSWVFLKKTGILHPGDVGIPYPAYVLIGTSIWGLFMGFYGSARATLSAGSGLVMQVNYPHEALLFKQTAQHLAAFLITFVVNIVVLLIFKVVPSWGIILFPVVALPLFFLGAGIGLVLSMVSVVAVDINKVVNMGLGLLMWITPVIYSDNVKNPIVQILIKWNPLTYLVCSARDVIIYGRLYNPLGYFICTGLSLLVFMIAWRLFYVSEGKVIERMV</sequence>
<evidence type="ECO:0000256" key="3">
    <source>
        <dbReference type="ARBA" id="ARBA00022475"/>
    </source>
</evidence>
<dbReference type="PANTHER" id="PTHR30413">
    <property type="entry name" value="INNER MEMBRANE TRANSPORT PERMEASE"/>
    <property type="match status" value="1"/>
</dbReference>
<organism evidence="9">
    <name type="scientific">marine sediment metagenome</name>
    <dbReference type="NCBI Taxonomy" id="412755"/>
    <lineage>
        <taxon>unclassified sequences</taxon>
        <taxon>metagenomes</taxon>
        <taxon>ecological metagenomes</taxon>
    </lineage>
</organism>
<evidence type="ECO:0000256" key="2">
    <source>
        <dbReference type="ARBA" id="ARBA00022448"/>
    </source>
</evidence>
<feature type="domain" description="ABC-2 type transporter transmembrane" evidence="8">
    <location>
        <begin position="35"/>
        <end position="241"/>
    </location>
</feature>
<feature type="transmembrane region" description="Helical" evidence="7">
    <location>
        <begin position="51"/>
        <end position="72"/>
    </location>
</feature>
<dbReference type="InterPro" id="IPR013525">
    <property type="entry name" value="ABC2_TM"/>
</dbReference>
<feature type="transmembrane region" description="Helical" evidence="7">
    <location>
        <begin position="84"/>
        <end position="105"/>
    </location>
</feature>
<reference evidence="9" key="1">
    <citation type="journal article" date="2015" name="Nature">
        <title>Complex archaea that bridge the gap between prokaryotes and eukaryotes.</title>
        <authorList>
            <person name="Spang A."/>
            <person name="Saw J.H."/>
            <person name="Jorgensen S.L."/>
            <person name="Zaremba-Niedzwiedzka K."/>
            <person name="Martijn J."/>
            <person name="Lind A.E."/>
            <person name="van Eijk R."/>
            <person name="Schleper C."/>
            <person name="Guy L."/>
            <person name="Ettema T.J."/>
        </authorList>
    </citation>
    <scope>NUCLEOTIDE SEQUENCE</scope>
</reference>
<evidence type="ECO:0000256" key="7">
    <source>
        <dbReference type="SAM" id="Phobius"/>
    </source>
</evidence>
<evidence type="ECO:0000256" key="4">
    <source>
        <dbReference type="ARBA" id="ARBA00022692"/>
    </source>
</evidence>
<dbReference type="PANTHER" id="PTHR30413:SF8">
    <property type="entry name" value="TRANSPORT PERMEASE PROTEIN"/>
    <property type="match status" value="1"/>
</dbReference>
<dbReference type="EMBL" id="LAZR01027959">
    <property type="protein sequence ID" value="KKL64064.1"/>
    <property type="molecule type" value="Genomic_DNA"/>
</dbReference>
<dbReference type="AlphaFoldDB" id="A0A0F9DQR9"/>
<feature type="transmembrane region" description="Helical" evidence="7">
    <location>
        <begin position="164"/>
        <end position="190"/>
    </location>
</feature>
<evidence type="ECO:0000256" key="5">
    <source>
        <dbReference type="ARBA" id="ARBA00022989"/>
    </source>
</evidence>